<dbReference type="AlphaFoldDB" id="A0A9P4J6V1"/>
<comment type="caution">
    <text evidence="1">The sequence shown here is derived from an EMBL/GenBank/DDBJ whole genome shotgun (WGS) entry which is preliminary data.</text>
</comment>
<dbReference type="EMBL" id="ML996082">
    <property type="protein sequence ID" value="KAF2155811.1"/>
    <property type="molecule type" value="Genomic_DNA"/>
</dbReference>
<sequence length="79" mass="8258">MSRDQAQTFVPTKRITLIFVDTERCASVLPSSAAPNLAITSGITTPVDGAATDDGAGTPHHQSLDAVGRTFSASLRQQC</sequence>
<name>A0A9P4J6V1_9PEZI</name>
<accession>A0A9P4J6V1</accession>
<dbReference type="Proteomes" id="UP000799439">
    <property type="component" value="Unassembled WGS sequence"/>
</dbReference>
<protein>
    <submittedName>
        <fullName evidence="1">Uncharacterized protein</fullName>
    </submittedName>
</protein>
<organism evidence="1 2">
    <name type="scientific">Myriangium duriaei CBS 260.36</name>
    <dbReference type="NCBI Taxonomy" id="1168546"/>
    <lineage>
        <taxon>Eukaryota</taxon>
        <taxon>Fungi</taxon>
        <taxon>Dikarya</taxon>
        <taxon>Ascomycota</taxon>
        <taxon>Pezizomycotina</taxon>
        <taxon>Dothideomycetes</taxon>
        <taxon>Dothideomycetidae</taxon>
        <taxon>Myriangiales</taxon>
        <taxon>Myriangiaceae</taxon>
        <taxon>Myriangium</taxon>
    </lineage>
</organism>
<gene>
    <name evidence="1" type="ORF">K461DRAFT_81780</name>
</gene>
<evidence type="ECO:0000313" key="1">
    <source>
        <dbReference type="EMBL" id="KAF2155811.1"/>
    </source>
</evidence>
<proteinExistence type="predicted"/>
<evidence type="ECO:0000313" key="2">
    <source>
        <dbReference type="Proteomes" id="UP000799439"/>
    </source>
</evidence>
<keyword evidence="2" id="KW-1185">Reference proteome</keyword>
<reference evidence="1" key="1">
    <citation type="journal article" date="2020" name="Stud. Mycol.">
        <title>101 Dothideomycetes genomes: a test case for predicting lifestyles and emergence of pathogens.</title>
        <authorList>
            <person name="Haridas S."/>
            <person name="Albert R."/>
            <person name="Binder M."/>
            <person name="Bloem J."/>
            <person name="Labutti K."/>
            <person name="Salamov A."/>
            <person name="Andreopoulos B."/>
            <person name="Baker S."/>
            <person name="Barry K."/>
            <person name="Bills G."/>
            <person name="Bluhm B."/>
            <person name="Cannon C."/>
            <person name="Castanera R."/>
            <person name="Culley D."/>
            <person name="Daum C."/>
            <person name="Ezra D."/>
            <person name="Gonzalez J."/>
            <person name="Henrissat B."/>
            <person name="Kuo A."/>
            <person name="Liang C."/>
            <person name="Lipzen A."/>
            <person name="Lutzoni F."/>
            <person name="Magnuson J."/>
            <person name="Mondo S."/>
            <person name="Nolan M."/>
            <person name="Ohm R."/>
            <person name="Pangilinan J."/>
            <person name="Park H.-J."/>
            <person name="Ramirez L."/>
            <person name="Alfaro M."/>
            <person name="Sun H."/>
            <person name="Tritt A."/>
            <person name="Yoshinaga Y."/>
            <person name="Zwiers L.-H."/>
            <person name="Turgeon B."/>
            <person name="Goodwin S."/>
            <person name="Spatafora J."/>
            <person name="Crous P."/>
            <person name="Grigoriev I."/>
        </authorList>
    </citation>
    <scope>NUCLEOTIDE SEQUENCE</scope>
    <source>
        <strain evidence="1">CBS 260.36</strain>
    </source>
</reference>